<name>A0ABP8JU99_9BACT</name>
<comment type="similarity">
    <text evidence="1">Belongs to the bacterial phospholipase C family.</text>
</comment>
<dbReference type="SUPFAM" id="SSF53649">
    <property type="entry name" value="Alkaline phosphatase-like"/>
    <property type="match status" value="1"/>
</dbReference>
<dbReference type="PANTHER" id="PTHR31956">
    <property type="entry name" value="NON-SPECIFIC PHOSPHOLIPASE C4-RELATED"/>
    <property type="match status" value="1"/>
</dbReference>
<evidence type="ECO:0000313" key="6">
    <source>
        <dbReference type="Proteomes" id="UP001500936"/>
    </source>
</evidence>
<dbReference type="EC" id="3.1.4.3" evidence="2"/>
<protein>
    <recommendedName>
        <fullName evidence="2">phospholipase C</fullName>
        <ecNumber evidence="2">3.1.4.3</ecNumber>
    </recommendedName>
</protein>
<dbReference type="Pfam" id="PF05506">
    <property type="entry name" value="PLipase_C_C"/>
    <property type="match status" value="2"/>
</dbReference>
<dbReference type="EMBL" id="BAABHB010000001">
    <property type="protein sequence ID" value="GAA4395833.1"/>
    <property type="molecule type" value="Genomic_DNA"/>
</dbReference>
<keyword evidence="3" id="KW-0378">Hydrolase</keyword>
<evidence type="ECO:0000256" key="1">
    <source>
        <dbReference type="ARBA" id="ARBA00009717"/>
    </source>
</evidence>
<evidence type="ECO:0000256" key="2">
    <source>
        <dbReference type="ARBA" id="ARBA00012018"/>
    </source>
</evidence>
<dbReference type="RefSeq" id="WP_345263279.1">
    <property type="nucleotide sequence ID" value="NZ_BAABHB010000001.1"/>
</dbReference>
<gene>
    <name evidence="5" type="ORF">GCM10023187_03250</name>
</gene>
<evidence type="ECO:0000259" key="4">
    <source>
        <dbReference type="Pfam" id="PF05506"/>
    </source>
</evidence>
<organism evidence="5 6">
    <name type="scientific">Nibrella viscosa</name>
    <dbReference type="NCBI Taxonomy" id="1084524"/>
    <lineage>
        <taxon>Bacteria</taxon>
        <taxon>Pseudomonadati</taxon>
        <taxon>Bacteroidota</taxon>
        <taxon>Cytophagia</taxon>
        <taxon>Cytophagales</taxon>
        <taxon>Spirosomataceae</taxon>
        <taxon>Nibrella</taxon>
    </lineage>
</organism>
<dbReference type="InterPro" id="IPR017850">
    <property type="entry name" value="Alkaline_phosphatase_core_sf"/>
</dbReference>
<dbReference type="PANTHER" id="PTHR31956:SF1">
    <property type="entry name" value="NON-SPECIFIC PHOSPHOLIPASE C1"/>
    <property type="match status" value="1"/>
</dbReference>
<sequence>MDSRREFLKKAALLSTGLSGLLPESVQKAFAIDPQPGTTYLDAGHVVILMQENRSFDHAYGTLQGVRGFNDPRAIDLPNKNKVWLQTNAVGQTFTPFRLNIRDTKATWMSALPHSWENQVDARNGGKYDKWLDSKRSGNKEYADMPLTLGYYDREDLSFYYALADAFTICDQNFCSSLTGTTPNRLYLWTGTVRDPRDPKAMANVRNENVSYDSEVNWTTFPERLEDHGISWKIYQNEISLPTGLTGDEDAWLSNFTDNPIEWFSQYQVRFHPAYYPFIRQQQQVLPDRIKALEAKLQSLPESDKDYPKTKRELENQRRFLSIVEHDLVAYAPDKYKAVPQRSKHLHEKAFTTNTGDPDYRKLSTLTYQDGDTKRQMTVPKGDVLHQFRADVQSRNLPTVSWIVAPENFSDHPGAPWYGAWYISEVMDILTKDPEVWKKTIFILCYDENDGYFDHVPPFVPAHPDRPETGLSSKSIDARLEFVGQEQEEARSKSGRQGRTGPIGLGFRVPLVIASPWSRGGYVCSEVFDHTSVLQFLERFLSHKQGKPVQESNISSWRRTVCGDLTSVFRPYQGEKINRPASVAKTPFIESIHKAQFKQVPASYKALSNEEIAQFNANSPYMPRQEKGVRPSCALAYELYADGRMNNGKFELTLSAGIKMFGAKALGAPFHVYEILENDVNVRSYTVAAGDTLTDSWTGAHPLRVYGPNGFYREFAGGRQQPAIEVACVYPKNARTQFTGDVSIQLKNTDPGRSYQVQILDNAYQAKPQMVTLAKAGSKGASLVLDLDLKNSYNWYDVSVKVVGLEMYEQRYAGRVETGKAGFSDPLMGRVNKVVNLGELSK</sequence>
<dbReference type="NCBIfam" id="TIGR03396">
    <property type="entry name" value="PC_PLC"/>
    <property type="match status" value="1"/>
</dbReference>
<feature type="domain" description="Bacterial phospholipase C C-terminal" evidence="4">
    <location>
        <begin position="726"/>
        <end position="815"/>
    </location>
</feature>
<dbReference type="Pfam" id="PF04185">
    <property type="entry name" value="Phosphoesterase"/>
    <property type="match status" value="2"/>
</dbReference>
<dbReference type="PROSITE" id="PS51318">
    <property type="entry name" value="TAT"/>
    <property type="match status" value="1"/>
</dbReference>
<dbReference type="InterPro" id="IPR007312">
    <property type="entry name" value="Phosphoesterase"/>
</dbReference>
<comment type="caution">
    <text evidence="5">The sequence shown here is derived from an EMBL/GenBank/DDBJ whole genome shotgun (WGS) entry which is preliminary data.</text>
</comment>
<evidence type="ECO:0000256" key="3">
    <source>
        <dbReference type="ARBA" id="ARBA00022801"/>
    </source>
</evidence>
<dbReference type="InterPro" id="IPR006311">
    <property type="entry name" value="TAT_signal"/>
</dbReference>
<dbReference type="Gene3D" id="3.40.720.10">
    <property type="entry name" value="Alkaline Phosphatase, subunit A"/>
    <property type="match status" value="2"/>
</dbReference>
<accession>A0ABP8JU99</accession>
<evidence type="ECO:0000313" key="5">
    <source>
        <dbReference type="EMBL" id="GAA4395833.1"/>
    </source>
</evidence>
<dbReference type="Proteomes" id="UP001500936">
    <property type="component" value="Unassembled WGS sequence"/>
</dbReference>
<dbReference type="InterPro" id="IPR008475">
    <property type="entry name" value="PLipase_C_C"/>
</dbReference>
<dbReference type="InterPro" id="IPR017767">
    <property type="entry name" value="PC-PLC"/>
</dbReference>
<feature type="domain" description="Bacterial phospholipase C C-terminal" evidence="4">
    <location>
        <begin position="631"/>
        <end position="717"/>
    </location>
</feature>
<proteinExistence type="inferred from homology"/>
<reference evidence="6" key="1">
    <citation type="journal article" date="2019" name="Int. J. Syst. Evol. Microbiol.">
        <title>The Global Catalogue of Microorganisms (GCM) 10K type strain sequencing project: providing services to taxonomists for standard genome sequencing and annotation.</title>
        <authorList>
            <consortium name="The Broad Institute Genomics Platform"/>
            <consortium name="The Broad Institute Genome Sequencing Center for Infectious Disease"/>
            <person name="Wu L."/>
            <person name="Ma J."/>
        </authorList>
    </citation>
    <scope>NUCLEOTIDE SEQUENCE [LARGE SCALE GENOMIC DNA]</scope>
    <source>
        <strain evidence="6">JCM 17925</strain>
    </source>
</reference>
<keyword evidence="6" id="KW-1185">Reference proteome</keyword>